<evidence type="ECO:0000256" key="1">
    <source>
        <dbReference type="SAM" id="MobiDB-lite"/>
    </source>
</evidence>
<name>U4L1F0_PYROM</name>
<feature type="compositionally biased region" description="Polar residues" evidence="1">
    <location>
        <begin position="71"/>
        <end position="91"/>
    </location>
</feature>
<gene>
    <name evidence="2" type="ORF">PCON_08839</name>
</gene>
<accession>U4L1F0</accession>
<dbReference type="AlphaFoldDB" id="U4L1F0"/>
<keyword evidence="3" id="KW-1185">Reference proteome</keyword>
<evidence type="ECO:0000313" key="3">
    <source>
        <dbReference type="Proteomes" id="UP000018144"/>
    </source>
</evidence>
<feature type="region of interest" description="Disordered" evidence="1">
    <location>
        <begin position="39"/>
        <end position="91"/>
    </location>
</feature>
<reference evidence="2 3" key="1">
    <citation type="journal article" date="2013" name="PLoS Genet.">
        <title>The genome and development-dependent transcriptomes of Pyronema confluens: a window into fungal evolution.</title>
        <authorList>
            <person name="Traeger S."/>
            <person name="Altegoer F."/>
            <person name="Freitag M."/>
            <person name="Gabaldon T."/>
            <person name="Kempken F."/>
            <person name="Kumar A."/>
            <person name="Marcet-Houben M."/>
            <person name="Poggeler S."/>
            <person name="Stajich J.E."/>
            <person name="Nowrousian M."/>
        </authorList>
    </citation>
    <scope>NUCLEOTIDE SEQUENCE [LARGE SCALE GENOMIC DNA]</scope>
    <source>
        <strain evidence="3">CBS 100304</strain>
        <tissue evidence="2">Vegetative mycelium</tissue>
    </source>
</reference>
<protein>
    <submittedName>
        <fullName evidence="2">Uncharacterized protein</fullName>
    </submittedName>
</protein>
<evidence type="ECO:0000313" key="2">
    <source>
        <dbReference type="EMBL" id="CCX09246.1"/>
    </source>
</evidence>
<dbReference type="Proteomes" id="UP000018144">
    <property type="component" value="Unassembled WGS sequence"/>
</dbReference>
<sequence>MSTSTFQRHPCIPQNLQSETRLQSLQRLLQFNATRVPAYAQPSADMSSPSPPPQSNLTPSSSPPPTLRCRSGNTKSTAPVTAASQRQQHRH</sequence>
<proteinExistence type="predicted"/>
<dbReference type="EMBL" id="HF935447">
    <property type="protein sequence ID" value="CCX09246.1"/>
    <property type="molecule type" value="Genomic_DNA"/>
</dbReference>
<organism evidence="2 3">
    <name type="scientific">Pyronema omphalodes (strain CBS 100304)</name>
    <name type="common">Pyronema confluens</name>
    <dbReference type="NCBI Taxonomy" id="1076935"/>
    <lineage>
        <taxon>Eukaryota</taxon>
        <taxon>Fungi</taxon>
        <taxon>Dikarya</taxon>
        <taxon>Ascomycota</taxon>
        <taxon>Pezizomycotina</taxon>
        <taxon>Pezizomycetes</taxon>
        <taxon>Pezizales</taxon>
        <taxon>Pyronemataceae</taxon>
        <taxon>Pyronema</taxon>
    </lineage>
</organism>